<comment type="caution">
    <text evidence="2">The sequence shown here is derived from an EMBL/GenBank/DDBJ whole genome shotgun (WGS) entry which is preliminary data.</text>
</comment>
<dbReference type="AlphaFoldDB" id="A0AAE0IBL6"/>
<proteinExistence type="predicted"/>
<organism evidence="2 3">
    <name type="scientific">Apodospora peruviana</name>
    <dbReference type="NCBI Taxonomy" id="516989"/>
    <lineage>
        <taxon>Eukaryota</taxon>
        <taxon>Fungi</taxon>
        <taxon>Dikarya</taxon>
        <taxon>Ascomycota</taxon>
        <taxon>Pezizomycotina</taxon>
        <taxon>Sordariomycetes</taxon>
        <taxon>Sordariomycetidae</taxon>
        <taxon>Sordariales</taxon>
        <taxon>Lasiosphaeriaceae</taxon>
        <taxon>Apodospora</taxon>
    </lineage>
</organism>
<dbReference type="EMBL" id="JAUEDM010000003">
    <property type="protein sequence ID" value="KAK3321702.1"/>
    <property type="molecule type" value="Genomic_DNA"/>
</dbReference>
<gene>
    <name evidence="2" type="ORF">B0H66DRAFT_601184</name>
</gene>
<evidence type="ECO:0000259" key="1">
    <source>
        <dbReference type="Pfam" id="PF26607"/>
    </source>
</evidence>
<dbReference type="Proteomes" id="UP001283341">
    <property type="component" value="Unassembled WGS sequence"/>
</dbReference>
<reference evidence="2" key="2">
    <citation type="submission" date="2023-06" db="EMBL/GenBank/DDBJ databases">
        <authorList>
            <consortium name="Lawrence Berkeley National Laboratory"/>
            <person name="Haridas S."/>
            <person name="Hensen N."/>
            <person name="Bonometti L."/>
            <person name="Westerberg I."/>
            <person name="Brannstrom I.O."/>
            <person name="Guillou S."/>
            <person name="Cros-Aarteil S."/>
            <person name="Calhoun S."/>
            <person name="Kuo A."/>
            <person name="Mondo S."/>
            <person name="Pangilinan J."/>
            <person name="Riley R."/>
            <person name="Labutti K."/>
            <person name="Andreopoulos B."/>
            <person name="Lipzen A."/>
            <person name="Chen C."/>
            <person name="Yanf M."/>
            <person name="Daum C."/>
            <person name="Ng V."/>
            <person name="Clum A."/>
            <person name="Steindorff A."/>
            <person name="Ohm R."/>
            <person name="Martin F."/>
            <person name="Silar P."/>
            <person name="Natvig D."/>
            <person name="Lalanne C."/>
            <person name="Gautier V."/>
            <person name="Ament-Velasquez S.L."/>
            <person name="Kruys A."/>
            <person name="Hutchinson M.I."/>
            <person name="Powell A.J."/>
            <person name="Barry K."/>
            <person name="Miller A.N."/>
            <person name="Grigoriev I.V."/>
            <person name="Debuchy R."/>
            <person name="Gladieux P."/>
            <person name="Thoren M.H."/>
            <person name="Johannesson H."/>
        </authorList>
    </citation>
    <scope>NUCLEOTIDE SEQUENCE</scope>
    <source>
        <strain evidence="2">CBS 118394</strain>
    </source>
</reference>
<evidence type="ECO:0000313" key="2">
    <source>
        <dbReference type="EMBL" id="KAK3321702.1"/>
    </source>
</evidence>
<evidence type="ECO:0000313" key="3">
    <source>
        <dbReference type="Proteomes" id="UP001283341"/>
    </source>
</evidence>
<reference evidence="2" key="1">
    <citation type="journal article" date="2023" name="Mol. Phylogenet. Evol.">
        <title>Genome-scale phylogeny and comparative genomics of the fungal order Sordariales.</title>
        <authorList>
            <person name="Hensen N."/>
            <person name="Bonometti L."/>
            <person name="Westerberg I."/>
            <person name="Brannstrom I.O."/>
            <person name="Guillou S."/>
            <person name="Cros-Aarteil S."/>
            <person name="Calhoun S."/>
            <person name="Haridas S."/>
            <person name="Kuo A."/>
            <person name="Mondo S."/>
            <person name="Pangilinan J."/>
            <person name="Riley R."/>
            <person name="LaButti K."/>
            <person name="Andreopoulos B."/>
            <person name="Lipzen A."/>
            <person name="Chen C."/>
            <person name="Yan M."/>
            <person name="Daum C."/>
            <person name="Ng V."/>
            <person name="Clum A."/>
            <person name="Steindorff A."/>
            <person name="Ohm R.A."/>
            <person name="Martin F."/>
            <person name="Silar P."/>
            <person name="Natvig D.O."/>
            <person name="Lalanne C."/>
            <person name="Gautier V."/>
            <person name="Ament-Velasquez S.L."/>
            <person name="Kruys A."/>
            <person name="Hutchinson M.I."/>
            <person name="Powell A.J."/>
            <person name="Barry K."/>
            <person name="Miller A.N."/>
            <person name="Grigoriev I.V."/>
            <person name="Debuchy R."/>
            <person name="Gladieux P."/>
            <person name="Hiltunen Thoren M."/>
            <person name="Johannesson H."/>
        </authorList>
    </citation>
    <scope>NUCLEOTIDE SEQUENCE</scope>
    <source>
        <strain evidence="2">CBS 118394</strain>
    </source>
</reference>
<dbReference type="SUPFAM" id="SSF89372">
    <property type="entry name" value="Fucose-specific lectin"/>
    <property type="match status" value="2"/>
</dbReference>
<feature type="domain" description="PLL-like beta propeller" evidence="1">
    <location>
        <begin position="197"/>
        <end position="350"/>
    </location>
</feature>
<protein>
    <recommendedName>
        <fullName evidence="1">PLL-like beta propeller domain-containing protein</fullName>
    </recommendedName>
</protein>
<accession>A0AAE0IBL6</accession>
<dbReference type="InterPro" id="IPR058502">
    <property type="entry name" value="PLL-like_beta-prop"/>
</dbReference>
<sequence>MPSDVAFQQVSGDIYFEGTPSVCYTGVDTTHVFVSGWDGQIWHSRFRSRIDRTWGPWESLGGNADGNVTALTGYGPTYYVFVRTKTNTVQGNRWNGGEWDGWVELPGVTVLSNVSAVASGGGDSNSPGPSPGPARVDLFVRGSDCAIRHLAIQEPVMWPTSLTEQGWEIIGAGFPVPLPMLGTPQALVCPDYEGNQLIHVFTRSVDGEVWLRRMNVATLAWDSWQNLHGKVINDPIPLLLFPGAIDLISRGTRNQFAHTFCAMDWNPWRYHEDQLSGPIASAAALSYLSSEIRTTDIVAAQGLDNRCMWRRLINANQDWTPWQSPTAEPTIITAPPIVIRTRETRILARSEKGTLIEWKYSGN</sequence>
<dbReference type="Pfam" id="PF26607">
    <property type="entry name" value="DUF8189"/>
    <property type="match status" value="1"/>
</dbReference>
<keyword evidence="3" id="KW-1185">Reference proteome</keyword>
<dbReference type="Gene3D" id="2.120.10.70">
    <property type="entry name" value="Fucose-specific lectin"/>
    <property type="match status" value="1"/>
</dbReference>
<name>A0AAE0IBL6_9PEZI</name>